<name>A0A3B6VMU6_BRAPL</name>
<dbReference type="Gene3D" id="3.30.2350.10">
    <property type="entry name" value="Pseudouridine synthase"/>
    <property type="match status" value="1"/>
</dbReference>
<evidence type="ECO:0000259" key="3">
    <source>
        <dbReference type="Pfam" id="PF00849"/>
    </source>
</evidence>
<dbReference type="GO" id="GO:0003723">
    <property type="term" value="F:RNA binding"/>
    <property type="evidence" value="ECO:0007669"/>
    <property type="project" value="InterPro"/>
</dbReference>
<protein>
    <submittedName>
        <fullName evidence="4">Ribosomal large subunit pseudouridine synthase D</fullName>
    </submittedName>
</protein>
<dbReference type="KEGG" id="bpip:BPP43_02790"/>
<dbReference type="PANTHER" id="PTHR21600">
    <property type="entry name" value="MITOCHONDRIAL RNA PSEUDOURIDINE SYNTHASE"/>
    <property type="match status" value="1"/>
</dbReference>
<proteinExistence type="inferred from homology"/>
<dbReference type="SUPFAM" id="SSF55120">
    <property type="entry name" value="Pseudouridine synthase"/>
    <property type="match status" value="1"/>
</dbReference>
<sequence>MYYIFYNKKMINIIYEDEYFLIINKESGIEVDDSLIDTIKKDYPNIKELFLVHRLDKYTSGILILAKDNNTKTYFENAFKNREINKVYHAIVEGVPKNIKGTIDIQIAKDTKNPNKRIAVKKGGEIAITHYKVLKKFKLHSLLELKPITGRTHQIRVHLSYLGNPIIGDKIYSKNAKLYNIKSFALIAKEIHFIHPITKKNIDIEIKYNKEFLNSLKVLSTK</sequence>
<organism evidence="4 5">
    <name type="scientific">Brachyspira pilosicoli P43/6/78</name>
    <dbReference type="NCBI Taxonomy" id="1042417"/>
    <lineage>
        <taxon>Bacteria</taxon>
        <taxon>Pseudomonadati</taxon>
        <taxon>Spirochaetota</taxon>
        <taxon>Spirochaetia</taxon>
        <taxon>Brachyspirales</taxon>
        <taxon>Brachyspiraceae</taxon>
        <taxon>Brachyspira</taxon>
    </lineage>
</organism>
<accession>A0A3B6VMU6</accession>
<dbReference type="CDD" id="cd02869">
    <property type="entry name" value="PseudoU_synth_RluA_like"/>
    <property type="match status" value="1"/>
</dbReference>
<dbReference type="Pfam" id="PF00849">
    <property type="entry name" value="PseudoU_synth_2"/>
    <property type="match status" value="1"/>
</dbReference>
<dbReference type="EMBL" id="CP002873">
    <property type="protein sequence ID" value="AGA65872.1"/>
    <property type="molecule type" value="Genomic_DNA"/>
</dbReference>
<dbReference type="GO" id="GO:0000455">
    <property type="term" value="P:enzyme-directed rRNA pseudouridine synthesis"/>
    <property type="evidence" value="ECO:0007669"/>
    <property type="project" value="TreeGrafter"/>
</dbReference>
<evidence type="ECO:0000256" key="1">
    <source>
        <dbReference type="ARBA" id="ARBA00010876"/>
    </source>
</evidence>
<keyword evidence="2" id="KW-0413">Isomerase</keyword>
<dbReference type="GO" id="GO:0009982">
    <property type="term" value="F:pseudouridine synthase activity"/>
    <property type="evidence" value="ECO:0007669"/>
    <property type="project" value="InterPro"/>
</dbReference>
<evidence type="ECO:0000313" key="5">
    <source>
        <dbReference type="Proteomes" id="UP000010793"/>
    </source>
</evidence>
<dbReference type="InterPro" id="IPR020103">
    <property type="entry name" value="PsdUridine_synth_cat_dom_sf"/>
</dbReference>
<dbReference type="AlphaFoldDB" id="A0A3B6VMU6"/>
<dbReference type="PANTHER" id="PTHR21600:SF44">
    <property type="entry name" value="RIBOSOMAL LARGE SUBUNIT PSEUDOURIDINE SYNTHASE D"/>
    <property type="match status" value="1"/>
</dbReference>
<gene>
    <name evidence="4" type="ORF">BPP43_02790</name>
</gene>
<dbReference type="RefSeq" id="WP_014935985.1">
    <property type="nucleotide sequence ID" value="NC_019908.1"/>
</dbReference>
<comment type="similarity">
    <text evidence="1">Belongs to the pseudouridine synthase RluA family.</text>
</comment>
<dbReference type="InterPro" id="IPR050188">
    <property type="entry name" value="RluA_PseudoU_synthase"/>
</dbReference>
<dbReference type="InterPro" id="IPR006145">
    <property type="entry name" value="PsdUridine_synth_RsuA/RluA"/>
</dbReference>
<dbReference type="InterPro" id="IPR006224">
    <property type="entry name" value="PsdUridine_synth_RluA-like_CS"/>
</dbReference>
<reference evidence="4 5" key="1">
    <citation type="journal article" date="2013" name="Genome Announc.">
        <title>Complete Genome Sequence of the Porcine Strain Brachyspira pilosicoli P43/6/78(T.).</title>
        <authorList>
            <person name="Lin C."/>
            <person name="den Bakker H.C."/>
            <person name="Suzuki H."/>
            <person name="Lefebure T."/>
            <person name="Ponnala L."/>
            <person name="Sun Q."/>
            <person name="Stanhope M.J."/>
            <person name="Wiedmann M."/>
            <person name="Duhamel G.E."/>
        </authorList>
    </citation>
    <scope>NUCLEOTIDE SEQUENCE [LARGE SCALE GENOMIC DNA]</scope>
    <source>
        <strain evidence="4 5">P43/6/78</strain>
    </source>
</reference>
<dbReference type="Proteomes" id="UP000010793">
    <property type="component" value="Chromosome"/>
</dbReference>
<evidence type="ECO:0000313" key="4">
    <source>
        <dbReference type="EMBL" id="AGA65872.1"/>
    </source>
</evidence>
<evidence type="ECO:0000256" key="2">
    <source>
        <dbReference type="ARBA" id="ARBA00023235"/>
    </source>
</evidence>
<dbReference type="PROSITE" id="PS01129">
    <property type="entry name" value="PSI_RLU"/>
    <property type="match status" value="1"/>
</dbReference>
<keyword evidence="5" id="KW-1185">Reference proteome</keyword>
<feature type="domain" description="Pseudouridine synthase RsuA/RluA-like" evidence="3">
    <location>
        <begin position="20"/>
        <end position="160"/>
    </location>
</feature>
<dbReference type="GO" id="GO:0140098">
    <property type="term" value="F:catalytic activity, acting on RNA"/>
    <property type="evidence" value="ECO:0007669"/>
    <property type="project" value="UniProtKB-ARBA"/>
</dbReference>